<gene>
    <name evidence="10" type="ORF">BTO08_18085</name>
</gene>
<dbReference type="Proteomes" id="UP000238730">
    <property type="component" value="Unassembled WGS sequence"/>
</dbReference>
<evidence type="ECO:0000256" key="3">
    <source>
        <dbReference type="ARBA" id="ARBA00022448"/>
    </source>
</evidence>
<reference evidence="10 11" key="1">
    <citation type="submission" date="2016-12" db="EMBL/GenBank/DDBJ databases">
        <title>Diversity of luminous bacteria.</title>
        <authorList>
            <person name="Yoshizawa S."/>
            <person name="Kogure K."/>
        </authorList>
    </citation>
    <scope>NUCLEOTIDE SEQUENCE [LARGE SCALE GENOMIC DNA]</scope>
    <source>
        <strain evidence="10 11">LC1-200</strain>
    </source>
</reference>
<keyword evidence="7" id="KW-0998">Cell outer membrane</keyword>
<protein>
    <recommendedName>
        <fullName evidence="12">TolC family protein</fullName>
    </recommendedName>
</protein>
<feature type="signal peptide" evidence="9">
    <location>
        <begin position="1"/>
        <end position="23"/>
    </location>
</feature>
<evidence type="ECO:0000256" key="9">
    <source>
        <dbReference type="SAM" id="SignalP"/>
    </source>
</evidence>
<dbReference type="RefSeq" id="WP_105061981.1">
    <property type="nucleotide sequence ID" value="NZ_MSCJ01000003.1"/>
</dbReference>
<keyword evidence="6" id="KW-0472">Membrane</keyword>
<comment type="similarity">
    <text evidence="2">Belongs to the outer membrane factor (OMF) (TC 1.B.17) family.</text>
</comment>
<dbReference type="SUPFAM" id="SSF56954">
    <property type="entry name" value="Outer membrane efflux proteins (OEP)"/>
    <property type="match status" value="1"/>
</dbReference>
<evidence type="ECO:0000313" key="10">
    <source>
        <dbReference type="EMBL" id="PQJ62155.1"/>
    </source>
</evidence>
<proteinExistence type="inferred from homology"/>
<organism evidence="10 11">
    <name type="scientific">Photobacterium angustum</name>
    <dbReference type="NCBI Taxonomy" id="661"/>
    <lineage>
        <taxon>Bacteria</taxon>
        <taxon>Pseudomonadati</taxon>
        <taxon>Pseudomonadota</taxon>
        <taxon>Gammaproteobacteria</taxon>
        <taxon>Vibrionales</taxon>
        <taxon>Vibrionaceae</taxon>
        <taxon>Photobacterium</taxon>
    </lineage>
</organism>
<dbReference type="GO" id="GO:0015562">
    <property type="term" value="F:efflux transmembrane transporter activity"/>
    <property type="evidence" value="ECO:0007669"/>
    <property type="project" value="InterPro"/>
</dbReference>
<feature type="chain" id="PRO_5015652446" description="TolC family protein" evidence="9">
    <location>
        <begin position="24"/>
        <end position="424"/>
    </location>
</feature>
<evidence type="ECO:0000256" key="2">
    <source>
        <dbReference type="ARBA" id="ARBA00007613"/>
    </source>
</evidence>
<keyword evidence="9" id="KW-0732">Signal</keyword>
<evidence type="ECO:0000256" key="4">
    <source>
        <dbReference type="ARBA" id="ARBA00022452"/>
    </source>
</evidence>
<evidence type="ECO:0000313" key="11">
    <source>
        <dbReference type="Proteomes" id="UP000238730"/>
    </source>
</evidence>
<dbReference type="GO" id="GO:1990281">
    <property type="term" value="C:efflux pump complex"/>
    <property type="evidence" value="ECO:0007669"/>
    <property type="project" value="TreeGrafter"/>
</dbReference>
<dbReference type="AlphaFoldDB" id="A0A2S7VJL5"/>
<dbReference type="Gene3D" id="1.20.1600.10">
    <property type="entry name" value="Outer membrane efflux proteins (OEP)"/>
    <property type="match status" value="1"/>
</dbReference>
<accession>A0A2S7VJL5</accession>
<keyword evidence="3" id="KW-0813">Transport</keyword>
<dbReference type="EMBL" id="MSCJ01000003">
    <property type="protein sequence ID" value="PQJ62155.1"/>
    <property type="molecule type" value="Genomic_DNA"/>
</dbReference>
<evidence type="ECO:0000256" key="5">
    <source>
        <dbReference type="ARBA" id="ARBA00022692"/>
    </source>
</evidence>
<evidence type="ECO:0000256" key="7">
    <source>
        <dbReference type="ARBA" id="ARBA00023237"/>
    </source>
</evidence>
<dbReference type="PANTHER" id="PTHR30026">
    <property type="entry name" value="OUTER MEMBRANE PROTEIN TOLC"/>
    <property type="match status" value="1"/>
</dbReference>
<name>A0A2S7VJL5_PHOAN</name>
<feature type="coiled-coil region" evidence="8">
    <location>
        <begin position="303"/>
        <end position="330"/>
    </location>
</feature>
<keyword evidence="8" id="KW-0175">Coiled coil</keyword>
<comment type="caution">
    <text evidence="10">The sequence shown here is derived from an EMBL/GenBank/DDBJ whole genome shotgun (WGS) entry which is preliminary data.</text>
</comment>
<evidence type="ECO:0000256" key="6">
    <source>
        <dbReference type="ARBA" id="ARBA00023136"/>
    </source>
</evidence>
<dbReference type="GO" id="GO:0015288">
    <property type="term" value="F:porin activity"/>
    <property type="evidence" value="ECO:0007669"/>
    <property type="project" value="TreeGrafter"/>
</dbReference>
<comment type="subcellular location">
    <subcellularLocation>
        <location evidence="1">Cell outer membrane</location>
    </subcellularLocation>
</comment>
<keyword evidence="4" id="KW-1134">Transmembrane beta strand</keyword>
<evidence type="ECO:0000256" key="1">
    <source>
        <dbReference type="ARBA" id="ARBA00004442"/>
    </source>
</evidence>
<dbReference type="PANTHER" id="PTHR30026:SF20">
    <property type="entry name" value="OUTER MEMBRANE PROTEIN TOLC"/>
    <property type="match status" value="1"/>
</dbReference>
<keyword evidence="5" id="KW-0812">Transmembrane</keyword>
<dbReference type="OrthoDB" id="6396237at2"/>
<evidence type="ECO:0000256" key="8">
    <source>
        <dbReference type="SAM" id="Coils"/>
    </source>
</evidence>
<sequence length="424" mass="47134">MTAIWRNTLLSLSLGMVCTQSFALTIDQAWEAAKQTSPDYRIKQLKESQSQYGVSLSKSALLPSLQGSATTGWTKDGGNSNGYNISLNQSIWNSQNWAALDQSQVDVVIAKIAITQAKNTLAEELIQAYFALAQAQRSLSIAEQQRKDSQQLLSLTEQRYKSGLIMSTGIDDAKAHVIGTETTVLQRQSDLVEKQSELAIVINQTPDRVNEIDSQNLHQPALAVNDEKAWLNKAKDNSPELLIAKQNVKRQQLAVDQAQAGYYPTVNGSVGYSNNFDNNSEGMSANLGVSVPIDLNGAIKTKVSQSKLELQIAKQQLRKVELNLENNVKTRFNQLDLDWKRVEMGVEKVKSDEKALKTKEILFNSGADGTTALDVINVQDTVYRSKEDLQQLLYQYWLNRIELLKLTGQLNDQTITQLSQALMP</sequence>
<dbReference type="InterPro" id="IPR051906">
    <property type="entry name" value="TolC-like"/>
</dbReference>
<dbReference type="Pfam" id="PF02321">
    <property type="entry name" value="OEP"/>
    <property type="match status" value="2"/>
</dbReference>
<dbReference type="InterPro" id="IPR003423">
    <property type="entry name" value="OMP_efflux"/>
</dbReference>
<evidence type="ECO:0008006" key="12">
    <source>
        <dbReference type="Google" id="ProtNLM"/>
    </source>
</evidence>
<dbReference type="GO" id="GO:0009279">
    <property type="term" value="C:cell outer membrane"/>
    <property type="evidence" value="ECO:0007669"/>
    <property type="project" value="UniProtKB-SubCell"/>
</dbReference>